<keyword evidence="3" id="KW-1185">Reference proteome</keyword>
<evidence type="ECO:0000313" key="2">
    <source>
        <dbReference type="EMBL" id="GAA3868561.1"/>
    </source>
</evidence>
<accession>A0ABP7K8D8</accession>
<comment type="caution">
    <text evidence="2">The sequence shown here is derived from an EMBL/GenBank/DDBJ whole genome shotgun (WGS) entry which is preliminary data.</text>
</comment>
<evidence type="ECO:0000256" key="1">
    <source>
        <dbReference type="SAM" id="MobiDB-lite"/>
    </source>
</evidence>
<dbReference type="EMBL" id="BAABCN010000002">
    <property type="protein sequence ID" value="GAA3868561.1"/>
    <property type="molecule type" value="Genomic_DNA"/>
</dbReference>
<feature type="compositionally biased region" description="Low complexity" evidence="1">
    <location>
        <begin position="38"/>
        <end position="51"/>
    </location>
</feature>
<feature type="region of interest" description="Disordered" evidence="1">
    <location>
        <begin position="35"/>
        <end position="54"/>
    </location>
</feature>
<sequence>MAFLKGVVVSVVQKSAGIIVALGISGAVMLSGLPPAASEPTRPRPSSQTPSATAMNLPDTAESIARVGATQFPGSFGGVEYNEEGNGLIVHLVGSSPALESSLLQAASADPAMVTFSAVTRTYASLTELNDRVASRFGAMPAEGIDIRSSGIGPGPTEIIGVRGLTTAISDRLHREFGYDVVVVEAGPEGTDAIFTVYTTPRPSLWNLGLF</sequence>
<dbReference type="Proteomes" id="UP001501803">
    <property type="component" value="Unassembled WGS sequence"/>
</dbReference>
<reference evidence="3" key="1">
    <citation type="journal article" date="2019" name="Int. J. Syst. Evol. Microbiol.">
        <title>The Global Catalogue of Microorganisms (GCM) 10K type strain sequencing project: providing services to taxonomists for standard genome sequencing and annotation.</title>
        <authorList>
            <consortium name="The Broad Institute Genomics Platform"/>
            <consortium name="The Broad Institute Genome Sequencing Center for Infectious Disease"/>
            <person name="Wu L."/>
            <person name="Ma J."/>
        </authorList>
    </citation>
    <scope>NUCLEOTIDE SEQUENCE [LARGE SCALE GENOMIC DNA]</scope>
    <source>
        <strain evidence="3">JCM 17021</strain>
    </source>
</reference>
<proteinExistence type="predicted"/>
<protein>
    <submittedName>
        <fullName evidence="2">Uncharacterized protein</fullName>
    </submittedName>
</protein>
<gene>
    <name evidence="2" type="ORF">GCM10022381_09900</name>
</gene>
<organism evidence="2 3">
    <name type="scientific">Leifsonia kafniensis</name>
    <dbReference type="NCBI Taxonomy" id="475957"/>
    <lineage>
        <taxon>Bacteria</taxon>
        <taxon>Bacillati</taxon>
        <taxon>Actinomycetota</taxon>
        <taxon>Actinomycetes</taxon>
        <taxon>Micrococcales</taxon>
        <taxon>Microbacteriaceae</taxon>
        <taxon>Leifsonia</taxon>
    </lineage>
</organism>
<evidence type="ECO:0000313" key="3">
    <source>
        <dbReference type="Proteomes" id="UP001501803"/>
    </source>
</evidence>
<name>A0ABP7K8D8_9MICO</name>